<protein>
    <recommendedName>
        <fullName evidence="4">Porin</fullName>
    </recommendedName>
</protein>
<comment type="caution">
    <text evidence="2">The sequence shown here is derived from an EMBL/GenBank/DDBJ whole genome shotgun (WGS) entry which is preliminary data.</text>
</comment>
<evidence type="ECO:0000313" key="3">
    <source>
        <dbReference type="Proteomes" id="UP000809621"/>
    </source>
</evidence>
<dbReference type="EMBL" id="JAFEUM010000001">
    <property type="protein sequence ID" value="MBM7035250.1"/>
    <property type="molecule type" value="Genomic_DNA"/>
</dbReference>
<accession>A0ABS2HCC8</accession>
<evidence type="ECO:0008006" key="4">
    <source>
        <dbReference type="Google" id="ProtNLM"/>
    </source>
</evidence>
<proteinExistence type="predicted"/>
<keyword evidence="3" id="KW-1185">Reference proteome</keyword>
<sequence>MALASLIVFVPIISHADVANTQETELADMSDPLAVYNRAGAGVTNNGINLKFGIEYATPDSNNQAMHVLEIKGIAGEALGWSDHDTRDDSIDSIRYRNFQLDKQKNRGTQIDMDWDFDSDMGSASYSFLQGTPKYGAFQFYPLAGAGFTVSDEKEDGIGIPGGFALVGVYTKVTLTDTIWLNYNPMYKAGVGGQLSDWSQLDHEITASYRLNPRQNVRFYANWDNETDFKKGDFKLEFNHQF</sequence>
<feature type="chain" id="PRO_5045402123" description="Porin" evidence="1">
    <location>
        <begin position="17"/>
        <end position="242"/>
    </location>
</feature>
<dbReference type="Proteomes" id="UP000809621">
    <property type="component" value="Unassembled WGS sequence"/>
</dbReference>
<evidence type="ECO:0000313" key="2">
    <source>
        <dbReference type="EMBL" id="MBM7035250.1"/>
    </source>
</evidence>
<organism evidence="2 3">
    <name type="scientific">Vibrio ulleungensis</name>
    <dbReference type="NCBI Taxonomy" id="2807619"/>
    <lineage>
        <taxon>Bacteria</taxon>
        <taxon>Pseudomonadati</taxon>
        <taxon>Pseudomonadota</taxon>
        <taxon>Gammaproteobacteria</taxon>
        <taxon>Vibrionales</taxon>
        <taxon>Vibrionaceae</taxon>
        <taxon>Vibrio</taxon>
    </lineage>
</organism>
<feature type="signal peptide" evidence="1">
    <location>
        <begin position="1"/>
        <end position="16"/>
    </location>
</feature>
<evidence type="ECO:0000256" key="1">
    <source>
        <dbReference type="SAM" id="SignalP"/>
    </source>
</evidence>
<name>A0ABS2HCC8_9VIBR</name>
<gene>
    <name evidence="2" type="ORF">JQC93_02420</name>
</gene>
<reference evidence="2 3" key="1">
    <citation type="submission" date="2021-02" db="EMBL/GenBank/DDBJ databases">
        <authorList>
            <person name="Park J.-S."/>
        </authorList>
    </citation>
    <scope>NUCLEOTIDE SEQUENCE [LARGE SCALE GENOMIC DNA]</scope>
    <source>
        <strain evidence="2 3">188UL20-2</strain>
    </source>
</reference>
<keyword evidence="1" id="KW-0732">Signal</keyword>